<sequence length="188" mass="20411">MDPTETRKLGRNSNARSKFCSGTCTPYQSTELAPTGSASSDSSRLEAKARAGARAGAPGRQAAAEPFKQIWARSTWIDAGFAAGLQKCSRLSLGQCLGLTGLVGGVCFNVNVQCCALEAKNGAQWARRRAPSLFPFSRTPARKGPRVVQSHFQPYRVRTTDHLRRTEYQTRDVNQDAGAAAACRWSWS</sequence>
<feature type="compositionally biased region" description="Polar residues" evidence="1">
    <location>
        <begin position="28"/>
        <end position="42"/>
    </location>
</feature>
<gene>
    <name evidence="2" type="ORF">X797_000563</name>
</gene>
<evidence type="ECO:0000313" key="2">
    <source>
        <dbReference type="EMBL" id="EXV05846.1"/>
    </source>
</evidence>
<dbReference type="EMBL" id="JELW01000001">
    <property type="protein sequence ID" value="EXV05846.1"/>
    <property type="molecule type" value="Genomic_DNA"/>
</dbReference>
<comment type="caution">
    <text evidence="2">The sequence shown here is derived from an EMBL/GenBank/DDBJ whole genome shotgun (WGS) entry which is preliminary data.</text>
</comment>
<evidence type="ECO:0000256" key="1">
    <source>
        <dbReference type="SAM" id="MobiDB-lite"/>
    </source>
</evidence>
<accession>A0A0A1V8B3</accession>
<proteinExistence type="predicted"/>
<dbReference type="AlphaFoldDB" id="A0A0A1V8B3"/>
<organism evidence="2 3">
    <name type="scientific">Metarhizium robertsii</name>
    <dbReference type="NCBI Taxonomy" id="568076"/>
    <lineage>
        <taxon>Eukaryota</taxon>
        <taxon>Fungi</taxon>
        <taxon>Dikarya</taxon>
        <taxon>Ascomycota</taxon>
        <taxon>Pezizomycotina</taxon>
        <taxon>Sordariomycetes</taxon>
        <taxon>Hypocreomycetidae</taxon>
        <taxon>Hypocreales</taxon>
        <taxon>Clavicipitaceae</taxon>
        <taxon>Metarhizium</taxon>
    </lineage>
</organism>
<name>A0A0A1V8B3_9HYPO</name>
<feature type="region of interest" description="Disordered" evidence="1">
    <location>
        <begin position="28"/>
        <end position="60"/>
    </location>
</feature>
<reference evidence="2 3" key="1">
    <citation type="submission" date="2014-02" db="EMBL/GenBank/DDBJ databases">
        <title>The genome sequence of the entomopathogenic fungus Metarhizium robertsii ARSEF 2575.</title>
        <authorList>
            <person name="Giuliano Garisto Donzelli B."/>
            <person name="Roe B.A."/>
            <person name="Macmil S.L."/>
            <person name="Krasnoff S.B."/>
            <person name="Gibson D.M."/>
        </authorList>
    </citation>
    <scope>NUCLEOTIDE SEQUENCE [LARGE SCALE GENOMIC DNA]</scope>
    <source>
        <strain evidence="2 3">ARSEF 2575</strain>
    </source>
</reference>
<feature type="compositionally biased region" description="Low complexity" evidence="1">
    <location>
        <begin position="50"/>
        <end position="60"/>
    </location>
</feature>
<dbReference type="HOGENOM" id="CLU_1441376_0_0_1"/>
<protein>
    <submittedName>
        <fullName evidence="2">Uncharacterized protein</fullName>
    </submittedName>
</protein>
<dbReference type="Proteomes" id="UP000030151">
    <property type="component" value="Unassembled WGS sequence"/>
</dbReference>
<evidence type="ECO:0000313" key="3">
    <source>
        <dbReference type="Proteomes" id="UP000030151"/>
    </source>
</evidence>